<accession>A0A670ZDR3</accession>
<keyword evidence="3" id="KW-1185">Reference proteome</keyword>
<evidence type="ECO:0000256" key="1">
    <source>
        <dbReference type="SAM" id="Phobius"/>
    </source>
</evidence>
<keyword evidence="1" id="KW-0472">Membrane</keyword>
<organism evidence="2 3">
    <name type="scientific">Pseudonaja textilis</name>
    <name type="common">Eastern brown snake</name>
    <dbReference type="NCBI Taxonomy" id="8673"/>
    <lineage>
        <taxon>Eukaryota</taxon>
        <taxon>Metazoa</taxon>
        <taxon>Chordata</taxon>
        <taxon>Craniata</taxon>
        <taxon>Vertebrata</taxon>
        <taxon>Euteleostomi</taxon>
        <taxon>Lepidosauria</taxon>
        <taxon>Squamata</taxon>
        <taxon>Bifurcata</taxon>
        <taxon>Unidentata</taxon>
        <taxon>Episquamata</taxon>
        <taxon>Toxicofera</taxon>
        <taxon>Serpentes</taxon>
        <taxon>Colubroidea</taxon>
        <taxon>Elapidae</taxon>
        <taxon>Hydrophiinae</taxon>
        <taxon>Pseudonaja</taxon>
    </lineage>
</organism>
<name>A0A670ZDR3_PSETE</name>
<dbReference type="Proteomes" id="UP000472273">
    <property type="component" value="Unplaced"/>
</dbReference>
<dbReference type="OMA" id="MEAETWN"/>
<keyword evidence="1" id="KW-0812">Transmembrane</keyword>
<dbReference type="GeneTree" id="ENSGT00990000213587"/>
<sequence length="97" mass="10070">LLFILIPVNLSTCARVSGPAVGASAANMEAETWNQSEPNSTQLFCGGPNGTLGGRRGSSCSGISPSMITAIVIMALYSVVCVVGLFGNFLVMYVIIR</sequence>
<protein>
    <recommendedName>
        <fullName evidence="4">G-protein coupled receptors family 1 profile domain-containing protein</fullName>
    </recommendedName>
</protein>
<evidence type="ECO:0000313" key="3">
    <source>
        <dbReference type="Proteomes" id="UP000472273"/>
    </source>
</evidence>
<dbReference type="Ensembl" id="ENSPTXT00000019926.1">
    <property type="protein sequence ID" value="ENSPTXP00000019336.1"/>
    <property type="gene ID" value="ENSPTXG00000013364.1"/>
</dbReference>
<dbReference type="AlphaFoldDB" id="A0A670ZDR3"/>
<reference evidence="2" key="1">
    <citation type="submission" date="2025-08" db="UniProtKB">
        <authorList>
            <consortium name="Ensembl"/>
        </authorList>
    </citation>
    <scope>IDENTIFICATION</scope>
</reference>
<feature type="transmembrane region" description="Helical" evidence="1">
    <location>
        <begin position="67"/>
        <end position="96"/>
    </location>
</feature>
<reference evidence="2" key="2">
    <citation type="submission" date="2025-09" db="UniProtKB">
        <authorList>
            <consortium name="Ensembl"/>
        </authorList>
    </citation>
    <scope>IDENTIFICATION</scope>
</reference>
<evidence type="ECO:0000313" key="2">
    <source>
        <dbReference type="Ensembl" id="ENSPTXP00000019336.1"/>
    </source>
</evidence>
<proteinExistence type="predicted"/>
<dbReference type="SUPFAM" id="SSF81321">
    <property type="entry name" value="Family A G protein-coupled receptor-like"/>
    <property type="match status" value="1"/>
</dbReference>
<dbReference type="Gene3D" id="6.20.400.20">
    <property type="match status" value="1"/>
</dbReference>
<evidence type="ECO:0008006" key="4">
    <source>
        <dbReference type="Google" id="ProtNLM"/>
    </source>
</evidence>
<keyword evidence="1" id="KW-1133">Transmembrane helix</keyword>